<dbReference type="AlphaFoldDB" id="A0A327VXB8"/>
<dbReference type="EMBL" id="QLMA01000005">
    <property type="protein sequence ID" value="RAJ80132.1"/>
    <property type="molecule type" value="Genomic_DNA"/>
</dbReference>
<dbReference type="OrthoDB" id="4393931at2"/>
<comment type="caution">
    <text evidence="1">The sequence shown here is derived from an EMBL/GenBank/DDBJ whole genome shotgun (WGS) entry which is preliminary data.</text>
</comment>
<reference evidence="1 2" key="1">
    <citation type="submission" date="2018-06" db="EMBL/GenBank/DDBJ databases">
        <title>Genomic Encyclopedia of Archaeal and Bacterial Type Strains, Phase II (KMG-II): from individual species to whole genera.</title>
        <authorList>
            <person name="Goeker M."/>
        </authorList>
    </citation>
    <scope>NUCLEOTIDE SEQUENCE [LARGE SCALE GENOMIC DNA]</scope>
    <source>
        <strain evidence="1 2">DSM 29821</strain>
    </source>
</reference>
<dbReference type="Proteomes" id="UP000249819">
    <property type="component" value="Unassembled WGS sequence"/>
</dbReference>
<dbReference type="Pfam" id="PF18845">
    <property type="entry name" value="baeRF_family3"/>
    <property type="match status" value="1"/>
</dbReference>
<name>A0A327VXB8_9BACT</name>
<evidence type="ECO:0008006" key="3">
    <source>
        <dbReference type="Google" id="ProtNLM"/>
    </source>
</evidence>
<organism evidence="1 2">
    <name type="scientific">Chitinophaga dinghuensis</name>
    <dbReference type="NCBI Taxonomy" id="1539050"/>
    <lineage>
        <taxon>Bacteria</taxon>
        <taxon>Pseudomonadati</taxon>
        <taxon>Bacteroidota</taxon>
        <taxon>Chitinophagia</taxon>
        <taxon>Chitinophagales</taxon>
        <taxon>Chitinophagaceae</taxon>
        <taxon>Chitinophaga</taxon>
    </lineage>
</organism>
<sequence>MQEQDVIQLSQLRGEPAVTVLISTHRTFPDNKRDSINLKNLVTAAEKQLYELYDKRAVWPILEKIKEMETGIDHRYNLDSLVLYASENFSKVYNLPVDTTDRIIIGKRFEIRPLLKALQDVTHYYAISVSRQKIRLLEADNETLIREIHNEDFPFENTNYYTTDPMKLKNDAVIDDLIKEYFNVADKRFKKYYHENPLPVVLMGDTKMLAYYQEQMDIKGIVIGTVNGSFDDTQDHDIPRQVGPVLKQMKEKKQEEIQQAIATAQSQQRLLVDLSDIYRAAVDGSADTLYVENTYFQPGTIHDGAVSLHPDEDGSKDLSYDVLLPIIETILSKSGKVVFVDEGALNEFQGIALSTRF</sequence>
<evidence type="ECO:0000313" key="2">
    <source>
        <dbReference type="Proteomes" id="UP000249819"/>
    </source>
</evidence>
<keyword evidence="2" id="KW-1185">Reference proteome</keyword>
<evidence type="ECO:0000313" key="1">
    <source>
        <dbReference type="EMBL" id="RAJ80132.1"/>
    </source>
</evidence>
<dbReference type="InterPro" id="IPR041289">
    <property type="entry name" value="Bact_RF_family3"/>
</dbReference>
<accession>A0A327VXB8</accession>
<proteinExistence type="predicted"/>
<protein>
    <recommendedName>
        <fullName evidence="3">ERF1-like protein</fullName>
    </recommendedName>
</protein>
<dbReference type="RefSeq" id="WP_111593147.1">
    <property type="nucleotide sequence ID" value="NZ_QLMA01000005.1"/>
</dbReference>
<gene>
    <name evidence="1" type="ORF">CLV59_105240</name>
</gene>